<comment type="caution">
    <text evidence="5">The sequence shown here is derived from an EMBL/GenBank/DDBJ whole genome shotgun (WGS) entry which is preliminary data.</text>
</comment>
<dbReference type="GO" id="GO:0006508">
    <property type="term" value="P:proteolysis"/>
    <property type="evidence" value="ECO:0007669"/>
    <property type="project" value="UniProtKB-KW"/>
</dbReference>
<dbReference type="FunFam" id="2.40.10.10:FF:000002">
    <property type="entry name" value="Transmembrane protease serine"/>
    <property type="match status" value="1"/>
</dbReference>
<dbReference type="PROSITE" id="PS50240">
    <property type="entry name" value="TRYPSIN_DOM"/>
    <property type="match status" value="1"/>
</dbReference>
<dbReference type="PRINTS" id="PR00722">
    <property type="entry name" value="CHYMOTRYPSIN"/>
</dbReference>
<dbReference type="PANTHER" id="PTHR24253:SF176">
    <property type="entry name" value="CORIN, ISOFORM B"/>
    <property type="match status" value="1"/>
</dbReference>
<evidence type="ECO:0000313" key="5">
    <source>
        <dbReference type="EMBL" id="CAL4119800.1"/>
    </source>
</evidence>
<gene>
    <name evidence="5" type="ORF">MNOR_LOCUS21767</name>
</gene>
<dbReference type="InterPro" id="IPR043504">
    <property type="entry name" value="Peptidase_S1_PA_chymotrypsin"/>
</dbReference>
<keyword evidence="3" id="KW-0720">Serine protease</keyword>
<dbReference type="AlphaFoldDB" id="A0AAV2R7R4"/>
<evidence type="ECO:0000256" key="3">
    <source>
        <dbReference type="RuleBase" id="RU363034"/>
    </source>
</evidence>
<accession>A0AAV2R7R4</accession>
<sequence>KQTIAQYPPNGSNLITDSQWKDQLCLNNICSQMSGGRCLAKTEQCSPQDKLLTLTGLSKVGDGCTCKCCITQVASSELVAEGRGQYTSSNDGYDSYESSNDGYNSYESSNDGYNSYESSNDGYNSYAGVGCTETFECILDNGFCVVDESYCDFTKTYGTNQCMGTSNCACCIPRKGEACYPVNKNACNSPGSFCQDFNTYCGDNYDEQYNTCSKMKYIEVTDFMIPVACKCCIPKGTNNSGKNCSKCGIANLKDNRYKDKYSGQRVAGGTEIKPPRKYPWLVLLQSYFNGDLGYCGGSIINSRYVLTASHCLYDGLKYGCNFVDKTEVFLGLHRFDLSDEIKGVTRIVGVEKYIKHPNYECSIFQDNDIALMKLDETLDFFNDKNLKWVQPVCLPADDSNTYVGYKSIVAGWGATATTRMIGDNNPDTAESPQPVPSEVTIPIKDFCLNYPKKYITKNMLCAGNEKEGKDSCSGDSGGPLVVYDDGKYVLVGTVSFGPSSGDCNGPGVYCRVSKYLKWIDMNTKDADCNMMHDNKDN</sequence>
<keyword evidence="3" id="KW-0645">Protease</keyword>
<dbReference type="Gene3D" id="2.40.10.10">
    <property type="entry name" value="Trypsin-like serine proteases"/>
    <property type="match status" value="1"/>
</dbReference>
<protein>
    <recommendedName>
        <fullName evidence="4">Peptidase S1 domain-containing protein</fullName>
    </recommendedName>
</protein>
<dbReference type="PROSITE" id="PS00134">
    <property type="entry name" value="TRYPSIN_HIS"/>
    <property type="match status" value="1"/>
</dbReference>
<feature type="non-terminal residue" evidence="5">
    <location>
        <position position="1"/>
    </location>
</feature>
<dbReference type="SUPFAM" id="SSF50494">
    <property type="entry name" value="Trypsin-like serine proteases"/>
    <property type="match status" value="1"/>
</dbReference>
<dbReference type="InterPro" id="IPR033116">
    <property type="entry name" value="TRYPSIN_SER"/>
</dbReference>
<dbReference type="SMART" id="SM00020">
    <property type="entry name" value="Tryp_SPc"/>
    <property type="match status" value="1"/>
</dbReference>
<evidence type="ECO:0000256" key="2">
    <source>
        <dbReference type="ARBA" id="ARBA00024195"/>
    </source>
</evidence>
<evidence type="ECO:0000313" key="6">
    <source>
        <dbReference type="Proteomes" id="UP001497623"/>
    </source>
</evidence>
<keyword evidence="6" id="KW-1185">Reference proteome</keyword>
<evidence type="ECO:0000256" key="1">
    <source>
        <dbReference type="ARBA" id="ARBA00023157"/>
    </source>
</evidence>
<dbReference type="GO" id="GO:0004252">
    <property type="term" value="F:serine-type endopeptidase activity"/>
    <property type="evidence" value="ECO:0007669"/>
    <property type="project" value="InterPro"/>
</dbReference>
<dbReference type="Pfam" id="PF00089">
    <property type="entry name" value="Trypsin"/>
    <property type="match status" value="1"/>
</dbReference>
<dbReference type="InterPro" id="IPR018114">
    <property type="entry name" value="TRYPSIN_HIS"/>
</dbReference>
<name>A0AAV2R7R4_MEGNR</name>
<keyword evidence="1" id="KW-1015">Disulfide bond</keyword>
<keyword evidence="3" id="KW-0378">Hydrolase</keyword>
<dbReference type="Proteomes" id="UP001497623">
    <property type="component" value="Unassembled WGS sequence"/>
</dbReference>
<organism evidence="5 6">
    <name type="scientific">Meganyctiphanes norvegica</name>
    <name type="common">Northern krill</name>
    <name type="synonym">Thysanopoda norvegica</name>
    <dbReference type="NCBI Taxonomy" id="48144"/>
    <lineage>
        <taxon>Eukaryota</taxon>
        <taxon>Metazoa</taxon>
        <taxon>Ecdysozoa</taxon>
        <taxon>Arthropoda</taxon>
        <taxon>Crustacea</taxon>
        <taxon>Multicrustacea</taxon>
        <taxon>Malacostraca</taxon>
        <taxon>Eumalacostraca</taxon>
        <taxon>Eucarida</taxon>
        <taxon>Euphausiacea</taxon>
        <taxon>Euphausiidae</taxon>
        <taxon>Meganyctiphanes</taxon>
    </lineage>
</organism>
<reference evidence="5 6" key="1">
    <citation type="submission" date="2024-05" db="EMBL/GenBank/DDBJ databases">
        <authorList>
            <person name="Wallberg A."/>
        </authorList>
    </citation>
    <scope>NUCLEOTIDE SEQUENCE [LARGE SCALE GENOMIC DNA]</scope>
</reference>
<dbReference type="FunFam" id="2.40.10.10:FF:000068">
    <property type="entry name" value="transmembrane protease serine 2"/>
    <property type="match status" value="1"/>
</dbReference>
<proteinExistence type="inferred from homology"/>
<dbReference type="InterPro" id="IPR001314">
    <property type="entry name" value="Peptidase_S1A"/>
</dbReference>
<feature type="domain" description="Peptidase S1" evidence="4">
    <location>
        <begin position="266"/>
        <end position="524"/>
    </location>
</feature>
<dbReference type="PROSITE" id="PS00135">
    <property type="entry name" value="TRYPSIN_SER"/>
    <property type="match status" value="1"/>
</dbReference>
<dbReference type="InterPro" id="IPR001254">
    <property type="entry name" value="Trypsin_dom"/>
</dbReference>
<dbReference type="CDD" id="cd00190">
    <property type="entry name" value="Tryp_SPc"/>
    <property type="match status" value="1"/>
</dbReference>
<dbReference type="EMBL" id="CAXKWB010017759">
    <property type="protein sequence ID" value="CAL4119800.1"/>
    <property type="molecule type" value="Genomic_DNA"/>
</dbReference>
<evidence type="ECO:0000259" key="4">
    <source>
        <dbReference type="PROSITE" id="PS50240"/>
    </source>
</evidence>
<dbReference type="InterPro" id="IPR009003">
    <property type="entry name" value="Peptidase_S1_PA"/>
</dbReference>
<dbReference type="PANTHER" id="PTHR24253">
    <property type="entry name" value="TRANSMEMBRANE PROTEASE SERINE"/>
    <property type="match status" value="1"/>
</dbReference>
<comment type="similarity">
    <text evidence="2">Belongs to the peptidase S1 family. CLIP subfamily.</text>
</comment>